<feature type="transmembrane region" description="Helical" evidence="6">
    <location>
        <begin position="43"/>
        <end position="67"/>
    </location>
</feature>
<dbReference type="EMBL" id="LCFA01000001">
    <property type="protein sequence ID" value="KKS83106.1"/>
    <property type="molecule type" value="Genomic_DNA"/>
</dbReference>
<protein>
    <recommendedName>
        <fullName evidence="7">VTT domain-containing protein</fullName>
    </recommendedName>
</protein>
<proteinExistence type="predicted"/>
<dbReference type="Proteomes" id="UP000034810">
    <property type="component" value="Unassembled WGS sequence"/>
</dbReference>
<dbReference type="AlphaFoldDB" id="A0A0G1EJA6"/>
<evidence type="ECO:0000256" key="5">
    <source>
        <dbReference type="ARBA" id="ARBA00023136"/>
    </source>
</evidence>
<evidence type="ECO:0000259" key="7">
    <source>
        <dbReference type="Pfam" id="PF09335"/>
    </source>
</evidence>
<keyword evidence="3 6" id="KW-0812">Transmembrane</keyword>
<gene>
    <name evidence="8" type="ORF">UV58_C0001G0033</name>
</gene>
<dbReference type="Pfam" id="PF09335">
    <property type="entry name" value="VTT_dom"/>
    <property type="match status" value="1"/>
</dbReference>
<evidence type="ECO:0000313" key="8">
    <source>
        <dbReference type="EMBL" id="KKS83106.1"/>
    </source>
</evidence>
<feature type="domain" description="VTT" evidence="7">
    <location>
        <begin position="38"/>
        <end position="163"/>
    </location>
</feature>
<evidence type="ECO:0000256" key="4">
    <source>
        <dbReference type="ARBA" id="ARBA00022989"/>
    </source>
</evidence>
<dbReference type="PATRIC" id="fig|1619011.3.peg.35"/>
<accession>A0A0G1EJA6</accession>
<evidence type="ECO:0000256" key="3">
    <source>
        <dbReference type="ARBA" id="ARBA00022692"/>
    </source>
</evidence>
<dbReference type="PANTHER" id="PTHR42709">
    <property type="entry name" value="ALKALINE PHOSPHATASE LIKE PROTEIN"/>
    <property type="match status" value="1"/>
</dbReference>
<evidence type="ECO:0000256" key="1">
    <source>
        <dbReference type="ARBA" id="ARBA00004651"/>
    </source>
</evidence>
<feature type="transmembrane region" description="Helical" evidence="6">
    <location>
        <begin position="179"/>
        <end position="197"/>
    </location>
</feature>
<keyword evidence="2" id="KW-1003">Cell membrane</keyword>
<dbReference type="PANTHER" id="PTHR42709:SF6">
    <property type="entry name" value="UNDECAPRENYL PHOSPHATE TRANSPORTER A"/>
    <property type="match status" value="1"/>
</dbReference>
<organism evidence="8 9">
    <name type="scientific">Candidatus Wolfebacteria bacterium GW2011_GWC1_43_10</name>
    <dbReference type="NCBI Taxonomy" id="1619011"/>
    <lineage>
        <taxon>Bacteria</taxon>
        <taxon>Candidatus Wolfeibacteriota</taxon>
    </lineage>
</organism>
<dbReference type="InterPro" id="IPR032816">
    <property type="entry name" value="VTT_dom"/>
</dbReference>
<sequence>MLESILLWIANAVILIINSTGYIGVFVLMALESANIPIPSEIIMPFSGFLAAQGSFSFWGVVFWGAVGNLFGSLVSYKLAGWIVRTGEKSKIVGFFIPQSLLDKTGHWFSRWGETTVFFSRLLPVVRTFISFPAGLGKMNLLRFSLYTFLGSFVWSAFLAYIGFFLGENWHSVSYYFRKFDYLIAVLILVGFGWWAIKHFVRINKKAT</sequence>
<evidence type="ECO:0000256" key="6">
    <source>
        <dbReference type="SAM" id="Phobius"/>
    </source>
</evidence>
<reference evidence="8 9" key="1">
    <citation type="journal article" date="2015" name="Nature">
        <title>rRNA introns, odd ribosomes, and small enigmatic genomes across a large radiation of phyla.</title>
        <authorList>
            <person name="Brown C.T."/>
            <person name="Hug L.A."/>
            <person name="Thomas B.C."/>
            <person name="Sharon I."/>
            <person name="Castelle C.J."/>
            <person name="Singh A."/>
            <person name="Wilkins M.J."/>
            <person name="Williams K.H."/>
            <person name="Banfield J.F."/>
        </authorList>
    </citation>
    <scope>NUCLEOTIDE SEQUENCE [LARGE SCALE GENOMIC DNA]</scope>
</reference>
<dbReference type="GO" id="GO:0005886">
    <property type="term" value="C:plasma membrane"/>
    <property type="evidence" value="ECO:0007669"/>
    <property type="project" value="UniProtKB-SubCell"/>
</dbReference>
<comment type="subcellular location">
    <subcellularLocation>
        <location evidence="1">Cell membrane</location>
        <topology evidence="1">Multi-pass membrane protein</topology>
    </subcellularLocation>
</comment>
<feature type="transmembrane region" description="Helical" evidence="6">
    <location>
        <begin position="6"/>
        <end position="31"/>
    </location>
</feature>
<comment type="caution">
    <text evidence="8">The sequence shown here is derived from an EMBL/GenBank/DDBJ whole genome shotgun (WGS) entry which is preliminary data.</text>
</comment>
<evidence type="ECO:0000256" key="2">
    <source>
        <dbReference type="ARBA" id="ARBA00022475"/>
    </source>
</evidence>
<keyword evidence="5 6" id="KW-0472">Membrane</keyword>
<feature type="transmembrane region" description="Helical" evidence="6">
    <location>
        <begin position="144"/>
        <end position="167"/>
    </location>
</feature>
<evidence type="ECO:0000313" key="9">
    <source>
        <dbReference type="Proteomes" id="UP000034810"/>
    </source>
</evidence>
<dbReference type="InterPro" id="IPR051311">
    <property type="entry name" value="DedA_domain"/>
</dbReference>
<keyword evidence="4 6" id="KW-1133">Transmembrane helix</keyword>
<name>A0A0G1EJA6_9BACT</name>